<dbReference type="GO" id="GO:0004352">
    <property type="term" value="F:glutamate dehydrogenase (NAD+) activity"/>
    <property type="evidence" value="ECO:0007669"/>
    <property type="project" value="TreeGrafter"/>
</dbReference>
<sequence>MSEFLKHSPLPVTDITSWAMDSLPLPDTRGGLIYLKEWRDNLTDAQGWLARWGDPNLNVSGGGIRMKINGMPEEAVFLASTMYEKFGIAGPEINGSKFVIDYDPNSPDKMSVLSRFIGSFLHELENVGTAGDLGVSEEESAEVLRKHGIDNPQFGILNGLGLLNNLGRLGEIMHTPLQEKLSPKHERLVDIAAGWSAFISLKTYYELKGGTIAGKTIALQGVGAVGGSAGFYLEKAGAIIVAVADREGSLSLEGRRFEDVVKNVDPKTGCLNRRSDFETLGDSQAVLNLPADALVVAATSEVIKDNNVGYIKAGVIVEGANHPITPSADKSLEENGILVLPDFIVNAGTAELFTIGMLGDCEISEQMVLQKIAQITRNAMTHASGISSNEGIPLREAARIVSTMMLWKQFV</sequence>
<comment type="similarity">
    <text evidence="1">Belongs to the Glu/Leu/Phe/Val dehydrogenases family.</text>
</comment>
<dbReference type="InterPro" id="IPR006096">
    <property type="entry name" value="Glu/Leu/Phe/Val/Trp_DH_C"/>
</dbReference>
<accession>A0A1F8BJZ1</accession>
<dbReference type="Gene3D" id="3.40.50.720">
    <property type="entry name" value="NAD(P)-binding Rossmann-like Domain"/>
    <property type="match status" value="1"/>
</dbReference>
<name>A0A1F8BJZ1_9BACT</name>
<dbReference type="InterPro" id="IPR036291">
    <property type="entry name" value="NAD(P)-bd_dom_sf"/>
</dbReference>
<dbReference type="GO" id="GO:0006538">
    <property type="term" value="P:L-glutamate catabolic process"/>
    <property type="evidence" value="ECO:0007669"/>
    <property type="project" value="TreeGrafter"/>
</dbReference>
<reference evidence="4 5" key="1">
    <citation type="journal article" date="2016" name="Nat. Commun.">
        <title>Thousands of microbial genomes shed light on interconnected biogeochemical processes in an aquifer system.</title>
        <authorList>
            <person name="Anantharaman K."/>
            <person name="Brown C.T."/>
            <person name="Hug L.A."/>
            <person name="Sharon I."/>
            <person name="Castelle C.J."/>
            <person name="Probst A.J."/>
            <person name="Thomas B.C."/>
            <person name="Singh A."/>
            <person name="Wilkins M.J."/>
            <person name="Karaoz U."/>
            <person name="Brodie E.L."/>
            <person name="Williams K.H."/>
            <person name="Hubbard S.S."/>
            <person name="Banfield J.F."/>
        </authorList>
    </citation>
    <scope>NUCLEOTIDE SEQUENCE [LARGE SCALE GENOMIC DNA]</scope>
</reference>
<evidence type="ECO:0000313" key="4">
    <source>
        <dbReference type="EMBL" id="OGM64353.1"/>
    </source>
</evidence>
<keyword evidence="2" id="KW-0560">Oxidoreductase</keyword>
<organism evidence="4 5">
    <name type="scientific">Candidatus Woesebacteria bacterium RIFCSPLOWO2_01_FULL_39_14</name>
    <dbReference type="NCBI Taxonomy" id="1802518"/>
    <lineage>
        <taxon>Bacteria</taxon>
        <taxon>Candidatus Woeseibacteriota</taxon>
    </lineage>
</organism>
<dbReference type="PANTHER" id="PTHR11606:SF13">
    <property type="entry name" value="GLUTAMATE DEHYDROGENASE 1, MITOCHONDRIAL"/>
    <property type="match status" value="1"/>
</dbReference>
<dbReference type="Pfam" id="PF02812">
    <property type="entry name" value="ELFV_dehydrog_N"/>
    <property type="match status" value="1"/>
</dbReference>
<dbReference type="SUPFAM" id="SSF51735">
    <property type="entry name" value="NAD(P)-binding Rossmann-fold domains"/>
    <property type="match status" value="1"/>
</dbReference>
<evidence type="ECO:0000259" key="3">
    <source>
        <dbReference type="SMART" id="SM00839"/>
    </source>
</evidence>
<evidence type="ECO:0000256" key="2">
    <source>
        <dbReference type="ARBA" id="ARBA00023002"/>
    </source>
</evidence>
<proteinExistence type="inferred from homology"/>
<dbReference type="PANTHER" id="PTHR11606">
    <property type="entry name" value="GLUTAMATE DEHYDROGENASE"/>
    <property type="match status" value="1"/>
</dbReference>
<dbReference type="EMBL" id="MGHE01000012">
    <property type="protein sequence ID" value="OGM64353.1"/>
    <property type="molecule type" value="Genomic_DNA"/>
</dbReference>
<gene>
    <name evidence="4" type="ORF">A3A52_05460</name>
</gene>
<dbReference type="InterPro" id="IPR006097">
    <property type="entry name" value="Glu/Leu/Phe/Val/Trp_DH_dimer"/>
</dbReference>
<dbReference type="Gene3D" id="3.40.50.10860">
    <property type="entry name" value="Leucine Dehydrogenase, chain A, domain 1"/>
    <property type="match status" value="1"/>
</dbReference>
<dbReference type="InterPro" id="IPR046346">
    <property type="entry name" value="Aminoacid_DH-like_N_sf"/>
</dbReference>
<dbReference type="SUPFAM" id="SSF53223">
    <property type="entry name" value="Aminoacid dehydrogenase-like, N-terminal domain"/>
    <property type="match status" value="1"/>
</dbReference>
<dbReference type="AlphaFoldDB" id="A0A1F8BJZ1"/>
<dbReference type="SMART" id="SM00839">
    <property type="entry name" value="ELFV_dehydrog"/>
    <property type="match status" value="1"/>
</dbReference>
<feature type="domain" description="Glutamate/phenylalanine/leucine/valine/L-tryptophan dehydrogenase C-terminal" evidence="3">
    <location>
        <begin position="186"/>
        <end position="409"/>
    </location>
</feature>
<comment type="caution">
    <text evidence="4">The sequence shown here is derived from an EMBL/GenBank/DDBJ whole genome shotgun (WGS) entry which is preliminary data.</text>
</comment>
<protein>
    <recommendedName>
        <fullName evidence="3">Glutamate/phenylalanine/leucine/valine/L-tryptophan dehydrogenase C-terminal domain-containing protein</fullName>
    </recommendedName>
</protein>
<dbReference type="Pfam" id="PF00208">
    <property type="entry name" value="ELFV_dehydrog"/>
    <property type="match status" value="1"/>
</dbReference>
<evidence type="ECO:0000313" key="5">
    <source>
        <dbReference type="Proteomes" id="UP000177060"/>
    </source>
</evidence>
<dbReference type="Proteomes" id="UP000177060">
    <property type="component" value="Unassembled WGS sequence"/>
</dbReference>
<evidence type="ECO:0000256" key="1">
    <source>
        <dbReference type="ARBA" id="ARBA00006382"/>
    </source>
</evidence>